<dbReference type="SUPFAM" id="SSF51735">
    <property type="entry name" value="NAD(P)-binding Rossmann-fold domains"/>
    <property type="match status" value="1"/>
</dbReference>
<name>A0A2M7W1I8_9BACT</name>
<evidence type="ECO:0000313" key="4">
    <source>
        <dbReference type="Proteomes" id="UP000228952"/>
    </source>
</evidence>
<dbReference type="PANTHER" id="PTHR43639:SF1">
    <property type="entry name" value="SHORT-CHAIN DEHYDROGENASE_REDUCTASE FAMILY PROTEIN"/>
    <property type="match status" value="1"/>
</dbReference>
<proteinExistence type="inferred from homology"/>
<keyword evidence="2" id="KW-0560">Oxidoreductase</keyword>
<dbReference type="NCBIfam" id="NF005559">
    <property type="entry name" value="PRK07231.1"/>
    <property type="match status" value="1"/>
</dbReference>
<evidence type="ECO:0000313" key="3">
    <source>
        <dbReference type="EMBL" id="PJA13412.1"/>
    </source>
</evidence>
<dbReference type="PRINTS" id="PR00081">
    <property type="entry name" value="GDHRDH"/>
</dbReference>
<comment type="caution">
    <text evidence="3">The sequence shown here is derived from an EMBL/GenBank/DDBJ whole genome shotgun (WGS) entry which is preliminary data.</text>
</comment>
<dbReference type="NCBIfam" id="NF009466">
    <property type="entry name" value="PRK12826.1-2"/>
    <property type="match status" value="1"/>
</dbReference>
<dbReference type="EMBL" id="PFQB01000087">
    <property type="protein sequence ID" value="PJA13412.1"/>
    <property type="molecule type" value="Genomic_DNA"/>
</dbReference>
<dbReference type="CDD" id="cd05233">
    <property type="entry name" value="SDR_c"/>
    <property type="match status" value="1"/>
</dbReference>
<dbReference type="PROSITE" id="PS00061">
    <property type="entry name" value="ADH_SHORT"/>
    <property type="match status" value="1"/>
</dbReference>
<dbReference type="Proteomes" id="UP000228952">
    <property type="component" value="Unassembled WGS sequence"/>
</dbReference>
<dbReference type="AlphaFoldDB" id="A0A2M7W1I8"/>
<dbReference type="FunFam" id="3.40.50.720:FF:000084">
    <property type="entry name" value="Short-chain dehydrogenase reductase"/>
    <property type="match status" value="1"/>
</dbReference>
<reference evidence="4" key="1">
    <citation type="submission" date="2017-09" db="EMBL/GenBank/DDBJ databases">
        <title>Depth-based differentiation of microbial function through sediment-hosted aquifers and enrichment of novel symbionts in the deep terrestrial subsurface.</title>
        <authorList>
            <person name="Probst A.J."/>
            <person name="Ladd B."/>
            <person name="Jarett J.K."/>
            <person name="Geller-Mcgrath D.E."/>
            <person name="Sieber C.M.K."/>
            <person name="Emerson J.B."/>
            <person name="Anantharaman K."/>
            <person name="Thomas B.C."/>
            <person name="Malmstrom R."/>
            <person name="Stieglmeier M."/>
            <person name="Klingl A."/>
            <person name="Woyke T."/>
            <person name="Ryan C.M."/>
            <person name="Banfield J.F."/>
        </authorList>
    </citation>
    <scope>NUCLEOTIDE SEQUENCE [LARGE SCALE GENOMIC DNA]</scope>
</reference>
<evidence type="ECO:0000256" key="1">
    <source>
        <dbReference type="ARBA" id="ARBA00006484"/>
    </source>
</evidence>
<dbReference type="PANTHER" id="PTHR43639">
    <property type="entry name" value="OXIDOREDUCTASE, SHORT-CHAIN DEHYDROGENASE/REDUCTASE FAMILY (AFU_ORTHOLOGUE AFUA_5G02870)"/>
    <property type="match status" value="1"/>
</dbReference>
<dbReference type="Gene3D" id="3.40.50.720">
    <property type="entry name" value="NAD(P)-binding Rossmann-like Domain"/>
    <property type="match status" value="1"/>
</dbReference>
<dbReference type="InterPro" id="IPR036291">
    <property type="entry name" value="NAD(P)-bd_dom_sf"/>
</dbReference>
<protein>
    <submittedName>
        <fullName evidence="3">Beta-ketoacyl-ACP reductase</fullName>
    </submittedName>
</protein>
<organism evidence="3 4">
    <name type="scientific">Candidatus Dojkabacteria bacterium CG_4_10_14_0_2_um_filter_Dojkabacteria_WS6_41_15</name>
    <dbReference type="NCBI Taxonomy" id="2014249"/>
    <lineage>
        <taxon>Bacteria</taxon>
        <taxon>Candidatus Dojkabacteria</taxon>
    </lineage>
</organism>
<evidence type="ECO:0000256" key="2">
    <source>
        <dbReference type="ARBA" id="ARBA00023002"/>
    </source>
</evidence>
<dbReference type="InterPro" id="IPR020904">
    <property type="entry name" value="Sc_DH/Rdtase_CS"/>
</dbReference>
<gene>
    <name evidence="3" type="ORF">COX64_03445</name>
</gene>
<dbReference type="PRINTS" id="PR00080">
    <property type="entry name" value="SDRFAMILY"/>
</dbReference>
<accession>A0A2M7W1I8</accession>
<dbReference type="Pfam" id="PF13561">
    <property type="entry name" value="adh_short_C2"/>
    <property type="match status" value="1"/>
</dbReference>
<sequence length="248" mass="26273">MKLQNKVVLVTGASRGIGRAIALLFASEGASVAINYNSSEKEAGEIADEIVGKGGKAIAVKCDISSEAQVKTMITQVIKEFGAIDVLVNNAGKIIRPGDSKVDRKTWDDTMDINLTGYWQVIKECVPYLAMQQSASILNIASYVGQLGSQFVLPYGAAKAGVINITKAYAKELAPNIRVNSISPGNVATEMSASAGEEYITKVLAITPLRRLGTPEELAKAALFLVSDEASFITGVNLDVDGGFMLVN</sequence>
<dbReference type="InterPro" id="IPR002347">
    <property type="entry name" value="SDR_fam"/>
</dbReference>
<comment type="similarity">
    <text evidence="1">Belongs to the short-chain dehydrogenases/reductases (SDR) family.</text>
</comment>
<dbReference type="GO" id="GO:0016491">
    <property type="term" value="F:oxidoreductase activity"/>
    <property type="evidence" value="ECO:0007669"/>
    <property type="project" value="UniProtKB-KW"/>
</dbReference>